<comment type="caution">
    <text evidence="10">The sequence shown here is derived from an EMBL/GenBank/DDBJ whole genome shotgun (WGS) entry which is preliminary data.</text>
</comment>
<reference evidence="10 11" key="1">
    <citation type="submission" date="2019-03" db="EMBL/GenBank/DDBJ databases">
        <title>Genomic Encyclopedia of Type Strains, Phase IV (KMG-IV): sequencing the most valuable type-strain genomes for metagenomic binning, comparative biology and taxonomic classification.</title>
        <authorList>
            <person name="Goeker M."/>
        </authorList>
    </citation>
    <scope>NUCLEOTIDE SEQUENCE [LARGE SCALE GENOMIC DNA]</scope>
    <source>
        <strain evidence="10 11">DSM 18577</strain>
    </source>
</reference>
<evidence type="ECO:0000259" key="9">
    <source>
        <dbReference type="Pfam" id="PF01494"/>
    </source>
</evidence>
<feature type="domain" description="FAD-binding" evidence="9">
    <location>
        <begin position="4"/>
        <end position="332"/>
    </location>
</feature>
<comment type="pathway">
    <text evidence="2">Cofactor biosynthesis; ubiquinone biosynthesis.</text>
</comment>
<keyword evidence="8" id="KW-1133">Transmembrane helix</keyword>
<dbReference type="GO" id="GO:0006744">
    <property type="term" value="P:ubiquinone biosynthetic process"/>
    <property type="evidence" value="ECO:0007669"/>
    <property type="project" value="UniProtKB-UniPathway"/>
</dbReference>
<dbReference type="PANTHER" id="PTHR43876">
    <property type="entry name" value="UBIQUINONE BIOSYNTHESIS MONOOXYGENASE COQ6, MITOCHONDRIAL"/>
    <property type="match status" value="1"/>
</dbReference>
<gene>
    <name evidence="10" type="ORF">EV690_0770</name>
</gene>
<evidence type="ECO:0000313" key="11">
    <source>
        <dbReference type="Proteomes" id="UP000295565"/>
    </source>
</evidence>
<evidence type="ECO:0000256" key="5">
    <source>
        <dbReference type="ARBA" id="ARBA00022827"/>
    </source>
</evidence>
<dbReference type="PROSITE" id="PS01304">
    <property type="entry name" value="UBIH"/>
    <property type="match status" value="1"/>
</dbReference>
<proteinExistence type="inferred from homology"/>
<dbReference type="AlphaFoldDB" id="A0A4R1K4H8"/>
<keyword evidence="8" id="KW-0472">Membrane</keyword>
<comment type="cofactor">
    <cofactor evidence="1">
        <name>FAD</name>
        <dbReference type="ChEBI" id="CHEBI:57692"/>
    </cofactor>
</comment>
<dbReference type="RefSeq" id="WP_131911597.1">
    <property type="nucleotide sequence ID" value="NZ_OU594967.1"/>
</dbReference>
<evidence type="ECO:0000256" key="1">
    <source>
        <dbReference type="ARBA" id="ARBA00001974"/>
    </source>
</evidence>
<evidence type="ECO:0000256" key="7">
    <source>
        <dbReference type="ARBA" id="ARBA00023033"/>
    </source>
</evidence>
<dbReference type="SUPFAM" id="SSF51905">
    <property type="entry name" value="FAD/NAD(P)-binding domain"/>
    <property type="match status" value="1"/>
</dbReference>
<keyword evidence="8" id="KW-0812">Transmembrane</keyword>
<name>A0A4R1K4H8_9GAMM</name>
<evidence type="ECO:0000256" key="2">
    <source>
        <dbReference type="ARBA" id="ARBA00004749"/>
    </source>
</evidence>
<dbReference type="EMBL" id="SMGD01000011">
    <property type="protein sequence ID" value="TCK58633.1"/>
    <property type="molecule type" value="Genomic_DNA"/>
</dbReference>
<dbReference type="GO" id="GO:0071949">
    <property type="term" value="F:FAD binding"/>
    <property type="evidence" value="ECO:0007669"/>
    <property type="project" value="InterPro"/>
</dbReference>
<keyword evidence="5" id="KW-0274">FAD</keyword>
<feature type="transmembrane region" description="Helical" evidence="8">
    <location>
        <begin position="6"/>
        <end position="24"/>
    </location>
</feature>
<comment type="similarity">
    <text evidence="3">Belongs to the UbiH/COQ6 family.</text>
</comment>
<dbReference type="Proteomes" id="UP000295565">
    <property type="component" value="Unassembled WGS sequence"/>
</dbReference>
<keyword evidence="11" id="KW-1185">Reference proteome</keyword>
<dbReference type="InterPro" id="IPR010971">
    <property type="entry name" value="UbiH/COQ6"/>
</dbReference>
<dbReference type="InterPro" id="IPR002938">
    <property type="entry name" value="FAD-bd"/>
</dbReference>
<evidence type="ECO:0000256" key="3">
    <source>
        <dbReference type="ARBA" id="ARBA00005349"/>
    </source>
</evidence>
<dbReference type="UniPathway" id="UPA00232"/>
<evidence type="ECO:0000313" key="10">
    <source>
        <dbReference type="EMBL" id="TCK58633.1"/>
    </source>
</evidence>
<dbReference type="OrthoDB" id="9769565at2"/>
<organism evidence="10 11">
    <name type="scientific">Celerinatantimonas diazotrophica</name>
    <dbReference type="NCBI Taxonomy" id="412034"/>
    <lineage>
        <taxon>Bacteria</taxon>
        <taxon>Pseudomonadati</taxon>
        <taxon>Pseudomonadota</taxon>
        <taxon>Gammaproteobacteria</taxon>
        <taxon>Celerinatantimonadaceae</taxon>
        <taxon>Celerinatantimonas</taxon>
    </lineage>
</organism>
<keyword evidence="4" id="KW-0285">Flavoprotein</keyword>
<accession>A0A4R1K4H8</accession>
<dbReference type="InterPro" id="IPR018168">
    <property type="entry name" value="Ubi_Hdrlase_CS"/>
</dbReference>
<protein>
    <submittedName>
        <fullName evidence="10">2-octaprenyl-3-methyl-6-methoxy-1,4-benzoquinol hydroxylase</fullName>
    </submittedName>
</protein>
<dbReference type="Gene3D" id="3.50.50.60">
    <property type="entry name" value="FAD/NAD(P)-binding domain"/>
    <property type="match status" value="2"/>
</dbReference>
<dbReference type="InterPro" id="IPR051205">
    <property type="entry name" value="UbiH/COQ6_monooxygenase"/>
</dbReference>
<dbReference type="Pfam" id="PF01494">
    <property type="entry name" value="FAD_binding_3"/>
    <property type="match status" value="1"/>
</dbReference>
<keyword evidence="6" id="KW-0560">Oxidoreductase</keyword>
<dbReference type="NCBIfam" id="TIGR01988">
    <property type="entry name" value="Ubi-OHases"/>
    <property type="match status" value="1"/>
</dbReference>
<evidence type="ECO:0000256" key="4">
    <source>
        <dbReference type="ARBA" id="ARBA00022630"/>
    </source>
</evidence>
<dbReference type="PANTHER" id="PTHR43876:SF10">
    <property type="entry name" value="3-DEMETHOXYUBIQUINOL 3-HYDROXYLASE"/>
    <property type="match status" value="1"/>
</dbReference>
<evidence type="ECO:0000256" key="6">
    <source>
        <dbReference type="ARBA" id="ARBA00023002"/>
    </source>
</evidence>
<sequence length="385" mass="43407">MQQYDIVVVGGGMVGAAIACGFAMQQRKVAMIDPSTPAAFDPHSRPDLRLSAFSLGSERLLRELGAWPFIEKMRLTPYIGLQTWEAGQTDKLKFDCHEVGQDHLGYMIENRIVQLALWQRCRELGVTLLPWNDWQLTQTPTHATLTYQQQSIRALLVVGADGAKSTVRQQTGLGITGWDYRQRCLSINVKFAKAPERITWQEFYPSGPRALLPLYDDYGTLIWYDQSARIKSLQGLKADALKTQIQAAFPALEGEFELLDWANFALVRRHVHQYFKGRVVLAGDSAHTIHPLAGQGVNIGFKDVATLLRIFKEHSLNEPFETLLVKYQRQRKCDNLLMQSAMDLFYKGFSHPHSLVKTIRRAGIIVAEHAGVAKTKALRYALGIN</sequence>
<dbReference type="PRINTS" id="PR00420">
    <property type="entry name" value="RNGMNOXGNASE"/>
</dbReference>
<keyword evidence="7" id="KW-0503">Monooxygenase</keyword>
<dbReference type="GO" id="GO:0008682">
    <property type="term" value="F:3-demethoxyubiquinol 3-hydroxylase activity"/>
    <property type="evidence" value="ECO:0007669"/>
    <property type="project" value="TreeGrafter"/>
</dbReference>
<dbReference type="InterPro" id="IPR036188">
    <property type="entry name" value="FAD/NAD-bd_sf"/>
</dbReference>
<evidence type="ECO:0000256" key="8">
    <source>
        <dbReference type="SAM" id="Phobius"/>
    </source>
</evidence>